<reference evidence="2" key="1">
    <citation type="journal article" date="2018" name="PLoS Negl. Trop. Dis.">
        <title>Sialome diversity of ticks revealed by RNAseq of single tick salivary glands.</title>
        <authorList>
            <person name="Perner J."/>
            <person name="Kropackova S."/>
            <person name="Kopacek P."/>
            <person name="Ribeiro J.M."/>
        </authorList>
    </citation>
    <scope>NUCLEOTIDE SEQUENCE</scope>
    <source>
        <strain evidence="2">Siblings of single egg batch collected in Ceske Budejovice</strain>
        <tissue evidence="2">Salivary glands</tissue>
    </source>
</reference>
<evidence type="ECO:0000256" key="1">
    <source>
        <dbReference type="SAM" id="SignalP"/>
    </source>
</evidence>
<proteinExistence type="predicted"/>
<feature type="signal peptide" evidence="1">
    <location>
        <begin position="1"/>
        <end position="35"/>
    </location>
</feature>
<dbReference type="EMBL" id="GEGO01003441">
    <property type="protein sequence ID" value="JAR91963.1"/>
    <property type="molecule type" value="Transcribed_RNA"/>
</dbReference>
<feature type="chain" id="PRO_5007542594" evidence="1">
    <location>
        <begin position="36"/>
        <end position="138"/>
    </location>
</feature>
<name>A0A147BMG5_IXORI</name>
<sequence length="138" mass="14459">MPSKCWLSLSCTSSNRSWELSWLLLSSRVVLLASSSDIASTGSCFTRAGLQGRPSNGCCGASRRFPHQISRCVGAGGPSLPASFISRGRAPQGCPSSGCCDEGRLLKFPDQIPLSVWGGGISSGTAWAKECCAWEGVD</sequence>
<accession>A0A147BMG5</accession>
<dbReference type="AlphaFoldDB" id="A0A147BMG5"/>
<evidence type="ECO:0000313" key="2">
    <source>
        <dbReference type="EMBL" id="JAR91963.1"/>
    </source>
</evidence>
<keyword evidence="1" id="KW-0732">Signal</keyword>
<organism evidence="2">
    <name type="scientific">Ixodes ricinus</name>
    <name type="common">Common tick</name>
    <name type="synonym">Acarus ricinus</name>
    <dbReference type="NCBI Taxonomy" id="34613"/>
    <lineage>
        <taxon>Eukaryota</taxon>
        <taxon>Metazoa</taxon>
        <taxon>Ecdysozoa</taxon>
        <taxon>Arthropoda</taxon>
        <taxon>Chelicerata</taxon>
        <taxon>Arachnida</taxon>
        <taxon>Acari</taxon>
        <taxon>Parasitiformes</taxon>
        <taxon>Ixodida</taxon>
        <taxon>Ixodoidea</taxon>
        <taxon>Ixodidae</taxon>
        <taxon>Ixodinae</taxon>
        <taxon>Ixodes</taxon>
    </lineage>
</organism>
<protein>
    <submittedName>
        <fullName evidence="2">Putative secreted protein</fullName>
    </submittedName>
</protein>